<dbReference type="GO" id="GO:0030288">
    <property type="term" value="C:outer membrane-bounded periplasmic space"/>
    <property type="evidence" value="ECO:0007669"/>
    <property type="project" value="TreeGrafter"/>
</dbReference>
<comment type="similarity">
    <text evidence="2">Belongs to the 5'-nucleotidase family.</text>
</comment>
<dbReference type="Pfam" id="PF02872">
    <property type="entry name" value="5_nucleotid_C"/>
    <property type="match status" value="1"/>
</dbReference>
<dbReference type="EMBL" id="CP041036">
    <property type="protein sequence ID" value="QDE31543.1"/>
    <property type="molecule type" value="Genomic_DNA"/>
</dbReference>
<evidence type="ECO:0000259" key="4">
    <source>
        <dbReference type="Pfam" id="PF02872"/>
    </source>
</evidence>
<keyword evidence="1" id="KW-0732">Signal</keyword>
<feature type="domain" description="Calcineurin-like phosphoesterase" evidence="3">
    <location>
        <begin position="41"/>
        <end position="266"/>
    </location>
</feature>
<dbReference type="PRINTS" id="PR01607">
    <property type="entry name" value="APYRASEFAMLY"/>
</dbReference>
<dbReference type="SUPFAM" id="SSF55816">
    <property type="entry name" value="5'-nucleotidase (syn. UDP-sugar hydrolase), C-terminal domain"/>
    <property type="match status" value="1"/>
</dbReference>
<evidence type="ECO:0000313" key="6">
    <source>
        <dbReference type="Proteomes" id="UP000319809"/>
    </source>
</evidence>
<proteinExistence type="inferred from homology"/>
<dbReference type="KEGG" id="spol:FH971_11540"/>
<dbReference type="GO" id="GO:0000166">
    <property type="term" value="F:nucleotide binding"/>
    <property type="evidence" value="ECO:0007669"/>
    <property type="project" value="UniProtKB-KW"/>
</dbReference>
<dbReference type="Proteomes" id="UP000319809">
    <property type="component" value="Chromosome"/>
</dbReference>
<dbReference type="InterPro" id="IPR029052">
    <property type="entry name" value="Metallo-depent_PP-like"/>
</dbReference>
<accession>A0A4Y5YGD0</accession>
<dbReference type="InterPro" id="IPR006179">
    <property type="entry name" value="5_nucleotidase/apyrase"/>
</dbReference>
<dbReference type="Gene3D" id="3.90.780.10">
    <property type="entry name" value="5'-Nucleotidase, C-terminal domain"/>
    <property type="match status" value="1"/>
</dbReference>
<dbReference type="PANTHER" id="PTHR11575:SF24">
    <property type="entry name" value="5'-NUCLEOTIDASE"/>
    <property type="match status" value="1"/>
</dbReference>
<feature type="domain" description="5'-Nucleotidase C-terminal" evidence="4">
    <location>
        <begin position="431"/>
        <end position="582"/>
    </location>
</feature>
<keyword evidence="6" id="KW-1185">Reference proteome</keyword>
<dbReference type="GO" id="GO:0008768">
    <property type="term" value="F:UDP-sugar diphosphatase activity"/>
    <property type="evidence" value="ECO:0007669"/>
    <property type="project" value="TreeGrafter"/>
</dbReference>
<sequence length="644" mass="68809">MGSYMNKTMYKGLLATAIIVALTGCNSSDDDATVNIDTFNLRIAHINDTHSSFDPTSLDFTAQVNSEDMSINTDVGGYPRVATALNNARTMAADENKPFLALHGGDAFQGSLYFNVLKGAGNATLLREMNLDAMTIGNHEFDLGDGPLIEFVNKVNFPLLAANLDTSADSQMSGVTNIKPYIIKEYGDVKVGIFGLVLEDMKSISSPGEDLVFNGEVVTAQATVDALNEMGVDKVVMVSHIGLDRDIRIAESVNGVDVIVGGHSHTLLGDFTNIGRGMGSSIASYAEMITNPNGTSKTCIVQAGEVAQAVGQADITFEDGDVTVCQGNNTLLIGDNFTHEYVEDTSESLTEADQSAVEAFVAEQDNIAITEEDALLRSIIDIDYKPLIEQFEGKVIGQVFDANDPVDTGMLDHVRQPGVKRNGASLPVTGSEAGAHVAASMVWKLNQHGYGVDMAITNTGGVRNDIKNDENGDLTAGYIIGSLLYFSNELAIVELKGSDVTQLLEDTINYSLTTSSGSFPTFANVEFTFNGKAVAGEQIEDLHICPNGVAAGSCTDIDPDMTYKISTNAYIAGGKDGYDIFDTKKLSPVIKSGFIDNESMIEYVEALTLAGQKLEEIPTGLTFIAPTSFEANLDNPVFKPEDNQ</sequence>
<evidence type="ECO:0000256" key="1">
    <source>
        <dbReference type="ARBA" id="ARBA00022729"/>
    </source>
</evidence>
<dbReference type="Gene3D" id="3.60.21.10">
    <property type="match status" value="1"/>
</dbReference>
<dbReference type="InterPro" id="IPR008334">
    <property type="entry name" value="5'-Nucleotdase_C"/>
</dbReference>
<gene>
    <name evidence="5" type="ORF">FH971_11540</name>
</gene>
<dbReference type="AlphaFoldDB" id="A0A4Y5YGD0"/>
<dbReference type="GO" id="GO:0009166">
    <property type="term" value="P:nucleotide catabolic process"/>
    <property type="evidence" value="ECO:0007669"/>
    <property type="project" value="InterPro"/>
</dbReference>
<organism evidence="5 6">
    <name type="scientific">Shewanella polaris</name>
    <dbReference type="NCBI Taxonomy" id="2588449"/>
    <lineage>
        <taxon>Bacteria</taxon>
        <taxon>Pseudomonadati</taxon>
        <taxon>Pseudomonadota</taxon>
        <taxon>Gammaproteobacteria</taxon>
        <taxon>Alteromonadales</taxon>
        <taxon>Shewanellaceae</taxon>
        <taxon>Shewanella</taxon>
    </lineage>
</organism>
<reference evidence="5 6" key="1">
    <citation type="submission" date="2019-06" db="EMBL/GenBank/DDBJ databases">
        <title>The genome of Shewanella sp. SM1901.</title>
        <authorList>
            <person name="Cha Q."/>
        </authorList>
    </citation>
    <scope>NUCLEOTIDE SEQUENCE [LARGE SCALE GENOMIC DNA]</scope>
    <source>
        <strain evidence="5 6">SM1901</strain>
    </source>
</reference>
<keyword evidence="2" id="KW-0547">Nucleotide-binding</keyword>
<protein>
    <submittedName>
        <fullName evidence="5">Bifunctional metallophosphatase/5'-nucleotidase</fullName>
    </submittedName>
</protein>
<dbReference type="PANTHER" id="PTHR11575">
    <property type="entry name" value="5'-NUCLEOTIDASE-RELATED"/>
    <property type="match status" value="1"/>
</dbReference>
<evidence type="ECO:0000259" key="3">
    <source>
        <dbReference type="Pfam" id="PF00149"/>
    </source>
</evidence>
<evidence type="ECO:0000256" key="2">
    <source>
        <dbReference type="RuleBase" id="RU362119"/>
    </source>
</evidence>
<keyword evidence="2" id="KW-0378">Hydrolase</keyword>
<name>A0A4Y5YGD0_9GAMM</name>
<dbReference type="Pfam" id="PF00149">
    <property type="entry name" value="Metallophos"/>
    <property type="match status" value="1"/>
</dbReference>
<dbReference type="InterPro" id="IPR036907">
    <property type="entry name" value="5'-Nucleotdase_C_sf"/>
</dbReference>
<evidence type="ECO:0000313" key="5">
    <source>
        <dbReference type="EMBL" id="QDE31543.1"/>
    </source>
</evidence>
<dbReference type="GO" id="GO:0008253">
    <property type="term" value="F:5'-nucleotidase activity"/>
    <property type="evidence" value="ECO:0007669"/>
    <property type="project" value="TreeGrafter"/>
</dbReference>
<dbReference type="InterPro" id="IPR004843">
    <property type="entry name" value="Calcineurin-like_PHP"/>
</dbReference>
<dbReference type="PROSITE" id="PS51257">
    <property type="entry name" value="PROKAR_LIPOPROTEIN"/>
    <property type="match status" value="1"/>
</dbReference>
<dbReference type="SUPFAM" id="SSF56300">
    <property type="entry name" value="Metallo-dependent phosphatases"/>
    <property type="match status" value="1"/>
</dbReference>